<reference evidence="1 2" key="1">
    <citation type="submission" date="2024-02" db="EMBL/GenBank/DDBJ databases">
        <title>Herpetosiphon gulosus NBRC 112829.</title>
        <authorList>
            <person name="Ichikawa N."/>
            <person name="Katano-Makiyama Y."/>
            <person name="Hidaka K."/>
        </authorList>
    </citation>
    <scope>NUCLEOTIDE SEQUENCE [LARGE SCALE GENOMIC DNA]</scope>
    <source>
        <strain evidence="1 2">NBRC 112829</strain>
    </source>
</reference>
<dbReference type="RefSeq" id="WP_345723391.1">
    <property type="nucleotide sequence ID" value="NZ_BAABRU010000013.1"/>
</dbReference>
<dbReference type="Proteomes" id="UP001428290">
    <property type="component" value="Unassembled WGS sequence"/>
</dbReference>
<keyword evidence="2" id="KW-1185">Reference proteome</keyword>
<proteinExistence type="predicted"/>
<accession>A0ABP9X601</accession>
<evidence type="ECO:0000313" key="1">
    <source>
        <dbReference type="EMBL" id="GAA5529796.1"/>
    </source>
</evidence>
<sequence>MKLFKPKMINTAQFEDVSDFASEALICKKCNHEMQISGPLPHNAKCHVCGSTNLVRRNNPNRSKNDQRAA</sequence>
<gene>
    <name evidence="1" type="ORF">Hgul01_03610</name>
</gene>
<comment type="caution">
    <text evidence="1">The sequence shown here is derived from an EMBL/GenBank/DDBJ whole genome shotgun (WGS) entry which is preliminary data.</text>
</comment>
<protein>
    <submittedName>
        <fullName evidence="1">Uncharacterized protein</fullName>
    </submittedName>
</protein>
<name>A0ABP9X601_9CHLR</name>
<dbReference type="EMBL" id="BAABRU010000013">
    <property type="protein sequence ID" value="GAA5529796.1"/>
    <property type="molecule type" value="Genomic_DNA"/>
</dbReference>
<evidence type="ECO:0000313" key="2">
    <source>
        <dbReference type="Proteomes" id="UP001428290"/>
    </source>
</evidence>
<organism evidence="1 2">
    <name type="scientific">Herpetosiphon gulosus</name>
    <dbReference type="NCBI Taxonomy" id="1973496"/>
    <lineage>
        <taxon>Bacteria</taxon>
        <taxon>Bacillati</taxon>
        <taxon>Chloroflexota</taxon>
        <taxon>Chloroflexia</taxon>
        <taxon>Herpetosiphonales</taxon>
        <taxon>Herpetosiphonaceae</taxon>
        <taxon>Herpetosiphon</taxon>
    </lineage>
</organism>